<sequence length="745" mass="82752">MKTVCVIGAGPAGLVAAKTLLQHGGFSVNVYEAADRVGGMWRGRPGDFGDKCSPEMRTNLSRFTVAFPDLSWSSVDLSDPVTGTPAPSTPPTFPKAWQVGRYLETYAKKFNLGSSISFNKRVIHTKLLDTSLTWEVTCEDSITKQQETQCYDHVIVSTGFFDKPSHSFDTSPDKNLANVQHSIKFRELSSLTNTAGIVVVIGGGIGGSEAAAQAAFQISCAKNSPGKIKSVHAASKVYHITNRPFYCIPRYLPQDFPKSEAQDHSLAPTFLPLDLVFYNLSRRGEGITSAAITTVPPEKAKKGHEFMRSVLGSDQSELGRPELVYKPDQTQYPAYTGITDTYTEFVRSGVIVPIQGWVDEVKHGLGDSFDIVYRQYEPWYHAPGQDANSKFEVIGATAIIEATGYKNSLDFLDPSVKEMIHYDFSCSRIPILLTRGSVLAEVPTLGFVGFYEGPYWGMMELQARLLANTWTSDTAAGSSQLPDREIYRLSDTAQMRQAIQRDHSLQVPQFWMSDYIGLIEEFARETGMTRSDAAFGGQSGPAFPSRYQGPGTDSEAATVVQEVADLIKASKENLKFVAAAVFRAMQGIWSLHRKIDSRSSSGPGGIFSGTAHFHPRTPTDPAYTSEYLYIEEGTFTMDTGYTFPATRRYIYRYNETTDKITAWFADEDGASVASLFNTWNFYAPGDKLHGWMAKGHHWCDPDTYKNTCEFRFKGVGLSKFCITYQVEGPRKDYSHESWYERPNVE</sequence>
<accession>A0A6A6ATB9</accession>
<dbReference type="InterPro" id="IPR036188">
    <property type="entry name" value="FAD/NAD-bd_sf"/>
</dbReference>
<feature type="domain" description="DUF6314" evidence="5">
    <location>
        <begin position="585"/>
        <end position="741"/>
    </location>
</feature>
<dbReference type="InterPro" id="IPR020946">
    <property type="entry name" value="Flavin_mOase-like"/>
</dbReference>
<protein>
    <submittedName>
        <fullName evidence="6">Nucleotide-binding domain-containing protein</fullName>
    </submittedName>
</protein>
<dbReference type="InterPro" id="IPR050346">
    <property type="entry name" value="FMO-like"/>
</dbReference>
<evidence type="ECO:0000313" key="6">
    <source>
        <dbReference type="EMBL" id="KAF2134097.1"/>
    </source>
</evidence>
<dbReference type="Pfam" id="PF19834">
    <property type="entry name" value="DUF6314"/>
    <property type="match status" value="1"/>
</dbReference>
<keyword evidence="7" id="KW-1185">Reference proteome</keyword>
<dbReference type="RefSeq" id="XP_033528484.1">
    <property type="nucleotide sequence ID" value="XM_033670030.1"/>
</dbReference>
<keyword evidence="3" id="KW-0274">FAD</keyword>
<dbReference type="PRINTS" id="PR00419">
    <property type="entry name" value="ADXRDTASE"/>
</dbReference>
<dbReference type="Gene3D" id="3.50.50.60">
    <property type="entry name" value="FAD/NAD(P)-binding domain"/>
    <property type="match status" value="1"/>
</dbReference>
<dbReference type="OrthoDB" id="66881at2759"/>
<gene>
    <name evidence="6" type="ORF">P153DRAFT_381272</name>
</gene>
<dbReference type="InterPro" id="IPR045632">
    <property type="entry name" value="DUF6314"/>
</dbReference>
<name>A0A6A6ATB9_9PLEO</name>
<organism evidence="6 7">
    <name type="scientific">Dothidotthia symphoricarpi CBS 119687</name>
    <dbReference type="NCBI Taxonomy" id="1392245"/>
    <lineage>
        <taxon>Eukaryota</taxon>
        <taxon>Fungi</taxon>
        <taxon>Dikarya</taxon>
        <taxon>Ascomycota</taxon>
        <taxon>Pezizomycotina</taxon>
        <taxon>Dothideomycetes</taxon>
        <taxon>Pleosporomycetidae</taxon>
        <taxon>Pleosporales</taxon>
        <taxon>Dothidotthiaceae</taxon>
        <taxon>Dothidotthia</taxon>
    </lineage>
</organism>
<keyword evidence="2" id="KW-0285">Flavoprotein</keyword>
<dbReference type="GeneID" id="54410462"/>
<reference evidence="6" key="1">
    <citation type="journal article" date="2020" name="Stud. Mycol.">
        <title>101 Dothideomycetes genomes: a test case for predicting lifestyles and emergence of pathogens.</title>
        <authorList>
            <person name="Haridas S."/>
            <person name="Albert R."/>
            <person name="Binder M."/>
            <person name="Bloem J."/>
            <person name="Labutti K."/>
            <person name="Salamov A."/>
            <person name="Andreopoulos B."/>
            <person name="Baker S."/>
            <person name="Barry K."/>
            <person name="Bills G."/>
            <person name="Bluhm B."/>
            <person name="Cannon C."/>
            <person name="Castanera R."/>
            <person name="Culley D."/>
            <person name="Daum C."/>
            <person name="Ezra D."/>
            <person name="Gonzalez J."/>
            <person name="Henrissat B."/>
            <person name="Kuo A."/>
            <person name="Liang C."/>
            <person name="Lipzen A."/>
            <person name="Lutzoni F."/>
            <person name="Magnuson J."/>
            <person name="Mondo S."/>
            <person name="Nolan M."/>
            <person name="Ohm R."/>
            <person name="Pangilinan J."/>
            <person name="Park H.-J."/>
            <person name="Ramirez L."/>
            <person name="Alfaro M."/>
            <person name="Sun H."/>
            <person name="Tritt A."/>
            <person name="Yoshinaga Y."/>
            <person name="Zwiers L.-H."/>
            <person name="Turgeon B."/>
            <person name="Goodwin S."/>
            <person name="Spatafora J."/>
            <person name="Crous P."/>
            <person name="Grigoriev I."/>
        </authorList>
    </citation>
    <scope>NUCLEOTIDE SEQUENCE</scope>
    <source>
        <strain evidence="6">CBS 119687</strain>
    </source>
</reference>
<dbReference type="GO" id="GO:0004499">
    <property type="term" value="F:N,N-dimethylaniline monooxygenase activity"/>
    <property type="evidence" value="ECO:0007669"/>
    <property type="project" value="InterPro"/>
</dbReference>
<evidence type="ECO:0000256" key="4">
    <source>
        <dbReference type="ARBA" id="ARBA00023002"/>
    </source>
</evidence>
<evidence type="ECO:0000256" key="1">
    <source>
        <dbReference type="ARBA" id="ARBA00009183"/>
    </source>
</evidence>
<dbReference type="Pfam" id="PF00743">
    <property type="entry name" value="FMO-like"/>
    <property type="match status" value="1"/>
</dbReference>
<dbReference type="AlphaFoldDB" id="A0A6A6ATB9"/>
<dbReference type="GO" id="GO:0050660">
    <property type="term" value="F:flavin adenine dinucleotide binding"/>
    <property type="evidence" value="ECO:0007669"/>
    <property type="project" value="InterPro"/>
</dbReference>
<dbReference type="Proteomes" id="UP000799771">
    <property type="component" value="Unassembled WGS sequence"/>
</dbReference>
<comment type="similarity">
    <text evidence="1">Belongs to the FMO family.</text>
</comment>
<dbReference type="GO" id="GO:0050661">
    <property type="term" value="F:NADP binding"/>
    <property type="evidence" value="ECO:0007669"/>
    <property type="project" value="InterPro"/>
</dbReference>
<proteinExistence type="inferred from homology"/>
<evidence type="ECO:0000313" key="7">
    <source>
        <dbReference type="Proteomes" id="UP000799771"/>
    </source>
</evidence>
<evidence type="ECO:0000256" key="2">
    <source>
        <dbReference type="ARBA" id="ARBA00022630"/>
    </source>
</evidence>
<evidence type="ECO:0000259" key="5">
    <source>
        <dbReference type="Pfam" id="PF19834"/>
    </source>
</evidence>
<dbReference type="EMBL" id="ML977498">
    <property type="protein sequence ID" value="KAF2134097.1"/>
    <property type="molecule type" value="Genomic_DNA"/>
</dbReference>
<evidence type="ECO:0000256" key="3">
    <source>
        <dbReference type="ARBA" id="ARBA00022827"/>
    </source>
</evidence>
<keyword evidence="4" id="KW-0560">Oxidoreductase</keyword>
<dbReference type="SUPFAM" id="SSF51905">
    <property type="entry name" value="FAD/NAD(P)-binding domain"/>
    <property type="match status" value="1"/>
</dbReference>
<dbReference type="PANTHER" id="PTHR23023">
    <property type="entry name" value="DIMETHYLANILINE MONOOXYGENASE"/>
    <property type="match status" value="1"/>
</dbReference>